<evidence type="ECO:0000313" key="2">
    <source>
        <dbReference type="EMBL" id="MBU2689606.1"/>
    </source>
</evidence>
<proteinExistence type="predicted"/>
<accession>A0A948W5H9</accession>
<protein>
    <submittedName>
        <fullName evidence="2">Uncharacterized protein</fullName>
    </submittedName>
</protein>
<dbReference type="AlphaFoldDB" id="A0A948W5H9"/>
<dbReference type="EMBL" id="JAHJDP010000012">
    <property type="protein sequence ID" value="MBU2689606.1"/>
    <property type="molecule type" value="Genomic_DNA"/>
</dbReference>
<organism evidence="2 3">
    <name type="scientific">Eiseniibacteriota bacterium</name>
    <dbReference type="NCBI Taxonomy" id="2212470"/>
    <lineage>
        <taxon>Bacteria</taxon>
        <taxon>Candidatus Eiseniibacteriota</taxon>
    </lineage>
</organism>
<name>A0A948W5H9_UNCEI</name>
<comment type="caution">
    <text evidence="2">The sequence shown here is derived from an EMBL/GenBank/DDBJ whole genome shotgun (WGS) entry which is preliminary data.</text>
</comment>
<gene>
    <name evidence="2" type="ORF">KJ970_01640</name>
</gene>
<sequence>MPVNKSSNMNINNKIGCLLYRWFDMEAGDPEAGRGSRMGGVGSSLLVTLLFLWYRVAFLNKLGEGGHGGSGELPTTSESIYPGNKG</sequence>
<evidence type="ECO:0000313" key="3">
    <source>
        <dbReference type="Proteomes" id="UP000777784"/>
    </source>
</evidence>
<reference evidence="2" key="1">
    <citation type="submission" date="2021-05" db="EMBL/GenBank/DDBJ databases">
        <title>Energy efficiency and biological interactions define the core microbiome of deep oligotrophic groundwater.</title>
        <authorList>
            <person name="Mehrshad M."/>
            <person name="Lopez-Fernandez M."/>
            <person name="Bell E."/>
            <person name="Bernier-Latmani R."/>
            <person name="Bertilsson S."/>
            <person name="Dopson M."/>
        </authorList>
    </citation>
    <scope>NUCLEOTIDE SEQUENCE</scope>
    <source>
        <strain evidence="2">Modern_marine.mb.64</strain>
    </source>
</reference>
<dbReference type="Proteomes" id="UP000777784">
    <property type="component" value="Unassembled WGS sequence"/>
</dbReference>
<evidence type="ECO:0000256" key="1">
    <source>
        <dbReference type="SAM" id="MobiDB-lite"/>
    </source>
</evidence>
<feature type="region of interest" description="Disordered" evidence="1">
    <location>
        <begin position="64"/>
        <end position="86"/>
    </location>
</feature>